<feature type="domain" description="Ig-like" evidence="6">
    <location>
        <begin position="17"/>
        <end position="105"/>
    </location>
</feature>
<dbReference type="InterPro" id="IPR013098">
    <property type="entry name" value="Ig_I-set"/>
</dbReference>
<dbReference type="GO" id="GO:0043005">
    <property type="term" value="C:neuron projection"/>
    <property type="evidence" value="ECO:0007669"/>
    <property type="project" value="TreeGrafter"/>
</dbReference>
<protein>
    <recommendedName>
        <fullName evidence="6">Ig-like domain-containing protein</fullName>
    </recommendedName>
</protein>
<dbReference type="Gene3D" id="2.60.40.10">
    <property type="entry name" value="Immunoglobulins"/>
    <property type="match status" value="1"/>
</dbReference>
<dbReference type="InterPro" id="IPR036179">
    <property type="entry name" value="Ig-like_dom_sf"/>
</dbReference>
<organism evidence="7 8">
    <name type="scientific">Coturnix japonica</name>
    <name type="common">Japanese quail</name>
    <name type="synonym">Coturnix coturnix japonica</name>
    <dbReference type="NCBI Taxonomy" id="93934"/>
    <lineage>
        <taxon>Eukaryota</taxon>
        <taxon>Metazoa</taxon>
        <taxon>Chordata</taxon>
        <taxon>Craniata</taxon>
        <taxon>Vertebrata</taxon>
        <taxon>Euteleostomi</taxon>
        <taxon>Archelosauria</taxon>
        <taxon>Archosauria</taxon>
        <taxon>Dinosauria</taxon>
        <taxon>Saurischia</taxon>
        <taxon>Theropoda</taxon>
        <taxon>Coelurosauria</taxon>
        <taxon>Aves</taxon>
        <taxon>Neognathae</taxon>
        <taxon>Galloanserae</taxon>
        <taxon>Galliformes</taxon>
        <taxon>Phasianidae</taxon>
        <taxon>Perdicinae</taxon>
        <taxon>Coturnix</taxon>
    </lineage>
</organism>
<keyword evidence="1" id="KW-0732">Signal</keyword>
<dbReference type="PANTHER" id="PTHR12231">
    <property type="entry name" value="CTX-RELATED TYPE I TRANSMEMBRANE PROTEIN"/>
    <property type="match status" value="1"/>
</dbReference>
<dbReference type="SMART" id="SM00408">
    <property type="entry name" value="IGc2"/>
    <property type="match status" value="1"/>
</dbReference>
<keyword evidence="2" id="KW-0677">Repeat</keyword>
<sequence length="190" mass="20757">AGTGQAPHDGTEKQPIPPSLGEDESIYIEEGKDVTLTCNAKSNPQGQTTWYKNNTILALQSHYQVYQTSETFQLSIKKVQKSDNGTYTCEVKSTCGDSTKDFHLIGVPALGKSLSSVLNISEVICGRPSRKPNCNCSSMKLFQDCLQPTDLGAVCFFPEGKLRKPSTCLCQAPLYNFCFTFPVSPALELC</sequence>
<evidence type="ECO:0000313" key="8">
    <source>
        <dbReference type="Proteomes" id="UP000694412"/>
    </source>
</evidence>
<dbReference type="InterPro" id="IPR007110">
    <property type="entry name" value="Ig-like_dom"/>
</dbReference>
<dbReference type="AlphaFoldDB" id="A0A8C2TMJ2"/>
<dbReference type="InterPro" id="IPR051170">
    <property type="entry name" value="Neural/epithelial_adhesion"/>
</dbReference>
<evidence type="ECO:0000313" key="7">
    <source>
        <dbReference type="Ensembl" id="ENSCJPP00005015856.1"/>
    </source>
</evidence>
<dbReference type="PANTHER" id="PTHR12231:SF219">
    <property type="entry name" value="TRANSMEMBRANE AND IMMUNOGLOBULIN DOMAIN-CONTAINING PROTEIN 1"/>
    <property type="match status" value="1"/>
</dbReference>
<dbReference type="Pfam" id="PF07679">
    <property type="entry name" value="I-set"/>
    <property type="match status" value="1"/>
</dbReference>
<evidence type="ECO:0000259" key="6">
    <source>
        <dbReference type="PROSITE" id="PS50835"/>
    </source>
</evidence>
<dbReference type="PROSITE" id="PS50835">
    <property type="entry name" value="IG_LIKE"/>
    <property type="match status" value="1"/>
</dbReference>
<feature type="region of interest" description="Disordered" evidence="5">
    <location>
        <begin position="1"/>
        <end position="21"/>
    </location>
</feature>
<evidence type="ECO:0000256" key="3">
    <source>
        <dbReference type="ARBA" id="ARBA00023157"/>
    </source>
</evidence>
<dbReference type="InterPro" id="IPR013783">
    <property type="entry name" value="Ig-like_fold"/>
</dbReference>
<accession>A0A8C2TMJ2</accession>
<keyword evidence="3" id="KW-1015">Disulfide bond</keyword>
<name>A0A8C2TMJ2_COTJA</name>
<evidence type="ECO:0000256" key="1">
    <source>
        <dbReference type="ARBA" id="ARBA00022729"/>
    </source>
</evidence>
<dbReference type="InterPro" id="IPR003599">
    <property type="entry name" value="Ig_sub"/>
</dbReference>
<reference evidence="7" key="2">
    <citation type="submission" date="2025-08" db="UniProtKB">
        <authorList>
            <consortium name="Ensembl"/>
        </authorList>
    </citation>
    <scope>IDENTIFICATION</scope>
</reference>
<dbReference type="SMART" id="SM00409">
    <property type="entry name" value="IG"/>
    <property type="match status" value="1"/>
</dbReference>
<evidence type="ECO:0000256" key="4">
    <source>
        <dbReference type="ARBA" id="ARBA00023319"/>
    </source>
</evidence>
<reference evidence="7" key="1">
    <citation type="submission" date="2015-11" db="EMBL/GenBank/DDBJ databases">
        <authorList>
            <consortium name="International Coturnix japonica Genome Analysis Consortium"/>
            <person name="Warren W."/>
            <person name="Burt D.W."/>
            <person name="Antin P.B."/>
            <person name="Lanford R."/>
            <person name="Gros J."/>
            <person name="Wilson R.K."/>
        </authorList>
    </citation>
    <scope>NUCLEOTIDE SEQUENCE [LARGE SCALE GENOMIC DNA]</scope>
</reference>
<evidence type="ECO:0000256" key="2">
    <source>
        <dbReference type="ARBA" id="ARBA00022737"/>
    </source>
</evidence>
<reference evidence="7" key="3">
    <citation type="submission" date="2025-09" db="UniProtKB">
        <authorList>
            <consortium name="Ensembl"/>
        </authorList>
    </citation>
    <scope>IDENTIFICATION</scope>
</reference>
<proteinExistence type="predicted"/>
<dbReference type="InterPro" id="IPR003598">
    <property type="entry name" value="Ig_sub2"/>
</dbReference>
<evidence type="ECO:0000256" key="5">
    <source>
        <dbReference type="SAM" id="MobiDB-lite"/>
    </source>
</evidence>
<keyword evidence="8" id="KW-1185">Reference proteome</keyword>
<dbReference type="Ensembl" id="ENSCJPT00005022407.1">
    <property type="protein sequence ID" value="ENSCJPP00005015856.1"/>
    <property type="gene ID" value="ENSCJPG00005013093.1"/>
</dbReference>
<dbReference type="Proteomes" id="UP000694412">
    <property type="component" value="Chromosome 19"/>
</dbReference>
<dbReference type="CDD" id="cd00096">
    <property type="entry name" value="Ig"/>
    <property type="match status" value="1"/>
</dbReference>
<dbReference type="SUPFAM" id="SSF48726">
    <property type="entry name" value="Immunoglobulin"/>
    <property type="match status" value="1"/>
</dbReference>
<dbReference type="FunFam" id="2.60.40.10:FF:000032">
    <property type="entry name" value="palladin isoform X1"/>
    <property type="match status" value="1"/>
</dbReference>
<keyword evidence="4" id="KW-0393">Immunoglobulin domain</keyword>